<dbReference type="Pfam" id="PF13649">
    <property type="entry name" value="Methyltransf_25"/>
    <property type="match status" value="1"/>
</dbReference>
<accession>A0AAP5I809</accession>
<keyword evidence="5" id="KW-1185">Reference proteome</keyword>
<evidence type="ECO:0000256" key="2">
    <source>
        <dbReference type="ARBA" id="ARBA00022679"/>
    </source>
</evidence>
<dbReference type="PANTHER" id="PTHR44942:SF4">
    <property type="entry name" value="METHYLTRANSFERASE TYPE 11 DOMAIN-CONTAINING PROTEIN"/>
    <property type="match status" value="1"/>
</dbReference>
<dbReference type="EMBL" id="JAALHA020000004">
    <property type="protein sequence ID" value="MDR9895272.1"/>
    <property type="molecule type" value="Genomic_DNA"/>
</dbReference>
<dbReference type="InterPro" id="IPR029063">
    <property type="entry name" value="SAM-dependent_MTases_sf"/>
</dbReference>
<protein>
    <submittedName>
        <fullName evidence="4">Class I SAM-dependent methyltransferase</fullName>
    </submittedName>
</protein>
<proteinExistence type="predicted"/>
<feature type="domain" description="Methyltransferase" evidence="3">
    <location>
        <begin position="58"/>
        <end position="148"/>
    </location>
</feature>
<gene>
    <name evidence="4" type="ORF">G7B40_011940</name>
</gene>
<keyword evidence="2" id="KW-0808">Transferase</keyword>
<dbReference type="Proteomes" id="UP000667802">
    <property type="component" value="Unassembled WGS sequence"/>
</dbReference>
<evidence type="ECO:0000313" key="4">
    <source>
        <dbReference type="EMBL" id="MDR9895272.1"/>
    </source>
</evidence>
<evidence type="ECO:0000256" key="1">
    <source>
        <dbReference type="ARBA" id="ARBA00022603"/>
    </source>
</evidence>
<comment type="caution">
    <text evidence="4">The sequence shown here is derived from an EMBL/GenBank/DDBJ whole genome shotgun (WGS) entry which is preliminary data.</text>
</comment>
<dbReference type="GO" id="GO:0032259">
    <property type="term" value="P:methylation"/>
    <property type="evidence" value="ECO:0007669"/>
    <property type="project" value="UniProtKB-KW"/>
</dbReference>
<dbReference type="Gene3D" id="3.40.50.150">
    <property type="entry name" value="Vaccinia Virus protein VP39"/>
    <property type="match status" value="1"/>
</dbReference>
<evidence type="ECO:0000259" key="3">
    <source>
        <dbReference type="Pfam" id="PF13649"/>
    </source>
</evidence>
<dbReference type="SUPFAM" id="SSF53335">
    <property type="entry name" value="S-adenosyl-L-methionine-dependent methyltransferases"/>
    <property type="match status" value="1"/>
</dbReference>
<dbReference type="GO" id="GO:0008168">
    <property type="term" value="F:methyltransferase activity"/>
    <property type="evidence" value="ECO:0007669"/>
    <property type="project" value="UniProtKB-KW"/>
</dbReference>
<dbReference type="InterPro" id="IPR041698">
    <property type="entry name" value="Methyltransf_25"/>
</dbReference>
<sequence>MKDSQQENFWYAKTFTLEQRKNWYGEIADVYNRVRPRYPKKLVSRAIDLSQLPSQAAILEVGCGTGTATVEFAEFGFSILCLEPNQEFCRIAKHNCSQYPSVEIRNTLFEEWELEVEKFNAVLMANAIHWIPPEIRYQKTANALQENGSLIVLWNMTPQPQYEVYQLLEPIYQAQAPSIPGYEEKATQQEIVKRFGQDVIDSGLFKNLVSEELACEVTYSIDDYLALLSTLSPYIKLEPHTRSSLFEALREKLLGNWGTSIVISYLSAVHLAQKV</sequence>
<evidence type="ECO:0000313" key="5">
    <source>
        <dbReference type="Proteomes" id="UP000667802"/>
    </source>
</evidence>
<reference evidence="5" key="1">
    <citation type="journal article" date="2021" name="Science">
        <title>Hunting the eagle killer: A cyanobacterial neurotoxin causes vacuolar myelinopathy.</title>
        <authorList>
            <person name="Breinlinger S."/>
            <person name="Phillips T.J."/>
            <person name="Haram B.N."/>
            <person name="Mares J."/>
            <person name="Martinez Yerena J.A."/>
            <person name="Hrouzek P."/>
            <person name="Sobotka R."/>
            <person name="Henderson W.M."/>
            <person name="Schmieder P."/>
            <person name="Williams S.M."/>
            <person name="Lauderdale J.D."/>
            <person name="Wilde H.D."/>
            <person name="Gerrin W."/>
            <person name="Kust A."/>
            <person name="Washington J.W."/>
            <person name="Wagner C."/>
            <person name="Geier B."/>
            <person name="Liebeke M."/>
            <person name="Enke H."/>
            <person name="Niedermeyer T.H.J."/>
            <person name="Wilde S.B."/>
        </authorList>
    </citation>
    <scope>NUCLEOTIDE SEQUENCE [LARGE SCALE GENOMIC DNA]</scope>
    <source>
        <strain evidence="5">Thurmond2011</strain>
    </source>
</reference>
<organism evidence="4 5">
    <name type="scientific">Aetokthonos hydrillicola Thurmond2011</name>
    <dbReference type="NCBI Taxonomy" id="2712845"/>
    <lineage>
        <taxon>Bacteria</taxon>
        <taxon>Bacillati</taxon>
        <taxon>Cyanobacteriota</taxon>
        <taxon>Cyanophyceae</taxon>
        <taxon>Nostocales</taxon>
        <taxon>Hapalosiphonaceae</taxon>
        <taxon>Aetokthonos</taxon>
    </lineage>
</organism>
<dbReference type="RefSeq" id="WP_208341202.1">
    <property type="nucleotide sequence ID" value="NZ_CAWQFN010000815.1"/>
</dbReference>
<keyword evidence="1 4" id="KW-0489">Methyltransferase</keyword>
<dbReference type="CDD" id="cd02440">
    <property type="entry name" value="AdoMet_MTases"/>
    <property type="match status" value="1"/>
</dbReference>
<dbReference type="AlphaFoldDB" id="A0AAP5I809"/>
<dbReference type="InterPro" id="IPR051052">
    <property type="entry name" value="Diverse_substrate_MTase"/>
</dbReference>
<name>A0AAP5I809_9CYAN</name>
<dbReference type="PANTHER" id="PTHR44942">
    <property type="entry name" value="METHYLTRANSF_11 DOMAIN-CONTAINING PROTEIN"/>
    <property type="match status" value="1"/>
</dbReference>